<evidence type="ECO:0000313" key="3">
    <source>
        <dbReference type="EMBL" id="MFC6062758.1"/>
    </source>
</evidence>
<feature type="short sequence motif" description="HXTX 1" evidence="2">
    <location>
        <begin position="42"/>
        <end position="45"/>
    </location>
</feature>
<organism evidence="3 4">
    <name type="scientific">Streptomyces ochraceiscleroticus</name>
    <dbReference type="NCBI Taxonomy" id="47761"/>
    <lineage>
        <taxon>Bacteria</taxon>
        <taxon>Bacillati</taxon>
        <taxon>Actinomycetota</taxon>
        <taxon>Actinomycetes</taxon>
        <taxon>Kitasatosporales</taxon>
        <taxon>Streptomycetaceae</taxon>
        <taxon>Streptomyces</taxon>
    </lineage>
</organism>
<dbReference type="HAMAP" id="MF_01940">
    <property type="entry name" value="RNA_CPDase"/>
    <property type="match status" value="1"/>
</dbReference>
<dbReference type="Proteomes" id="UP001596139">
    <property type="component" value="Unassembled WGS sequence"/>
</dbReference>
<comment type="catalytic activity">
    <reaction evidence="2">
        <text>a 3'-end 2',3'-cyclophospho-ribonucleotide-RNA + H2O = a 3'-end 2'-phospho-ribonucleotide-RNA + H(+)</text>
        <dbReference type="Rhea" id="RHEA:11828"/>
        <dbReference type="Rhea" id="RHEA-COMP:10464"/>
        <dbReference type="Rhea" id="RHEA-COMP:17353"/>
        <dbReference type="ChEBI" id="CHEBI:15377"/>
        <dbReference type="ChEBI" id="CHEBI:15378"/>
        <dbReference type="ChEBI" id="CHEBI:83064"/>
        <dbReference type="ChEBI" id="CHEBI:173113"/>
        <dbReference type="EC" id="3.1.4.58"/>
    </reaction>
</comment>
<comment type="caution">
    <text evidence="3">The sequence shown here is derived from an EMBL/GenBank/DDBJ whole genome shotgun (WGS) entry which is preliminary data.</text>
</comment>
<comment type="similarity">
    <text evidence="2">Belongs to the 2H phosphoesterase superfamily. ThpR family.</text>
</comment>
<dbReference type="NCBIfam" id="TIGR02258">
    <property type="entry name" value="2_5_ligase"/>
    <property type="match status" value="1"/>
</dbReference>
<keyword evidence="1 2" id="KW-0378">Hydrolase</keyword>
<dbReference type="InterPro" id="IPR009097">
    <property type="entry name" value="Cyclic_Pdiesterase"/>
</dbReference>
<feature type="active site" description="Proton acceptor" evidence="2">
    <location>
        <position position="126"/>
    </location>
</feature>
<evidence type="ECO:0000256" key="1">
    <source>
        <dbReference type="ARBA" id="ARBA00022801"/>
    </source>
</evidence>
<feature type="active site" description="Proton donor" evidence="2">
    <location>
        <position position="42"/>
    </location>
</feature>
<dbReference type="Pfam" id="PF13563">
    <property type="entry name" value="2_5_RNA_ligase2"/>
    <property type="match status" value="1"/>
</dbReference>
<reference evidence="4" key="1">
    <citation type="journal article" date="2019" name="Int. J. Syst. Evol. Microbiol.">
        <title>The Global Catalogue of Microorganisms (GCM) 10K type strain sequencing project: providing services to taxonomists for standard genome sequencing and annotation.</title>
        <authorList>
            <consortium name="The Broad Institute Genomics Platform"/>
            <consortium name="The Broad Institute Genome Sequencing Center for Infectious Disease"/>
            <person name="Wu L."/>
            <person name="Ma J."/>
        </authorList>
    </citation>
    <scope>NUCLEOTIDE SEQUENCE [LARGE SCALE GENOMIC DNA]</scope>
    <source>
        <strain evidence="4">CGMCC 1.15180</strain>
    </source>
</reference>
<evidence type="ECO:0000256" key="2">
    <source>
        <dbReference type="HAMAP-Rule" id="MF_01940"/>
    </source>
</evidence>
<keyword evidence="4" id="KW-1185">Reference proteome</keyword>
<name>A0ABW1MG69_9ACTN</name>
<protein>
    <recommendedName>
        <fullName evidence="2">RNA 2',3'-cyclic phosphodiesterase</fullName>
        <shortName evidence="2">RNA 2',3'-CPDase</shortName>
        <ecNumber evidence="2">3.1.4.58</ecNumber>
    </recommendedName>
</protein>
<sequence length="192" mass="21265">MRLFAAVLPPPAAIDDLAAELAAVRRLPEAERLRWTGHDGWHFTLAFYGEVAEELLPELHTRLARAAHRHPPFPLRISGGGRFDHKVLWAGAAGGREAMRHLADSTGAAARRAGVDMDEHRRYTPHLTLARHRGDDRVDLVPFVDALAEYESAEWEVAELALVRSNLPTSGVPGEQPRYEKVASWPLGHAGR</sequence>
<dbReference type="PANTHER" id="PTHR35561">
    <property type="entry name" value="RNA 2',3'-CYCLIC PHOSPHODIESTERASE"/>
    <property type="match status" value="1"/>
</dbReference>
<dbReference type="Gene3D" id="3.90.1140.10">
    <property type="entry name" value="Cyclic phosphodiesterase"/>
    <property type="match status" value="1"/>
</dbReference>
<dbReference type="InterPro" id="IPR004175">
    <property type="entry name" value="RNA_CPDase"/>
</dbReference>
<dbReference type="EMBL" id="JBHSPX010000003">
    <property type="protein sequence ID" value="MFC6062758.1"/>
    <property type="molecule type" value="Genomic_DNA"/>
</dbReference>
<dbReference type="EC" id="3.1.4.58" evidence="2"/>
<feature type="short sequence motif" description="HXTX 2" evidence="2">
    <location>
        <begin position="126"/>
        <end position="129"/>
    </location>
</feature>
<gene>
    <name evidence="3" type="primary">thpR</name>
    <name evidence="3" type="ORF">ACFP4F_09355</name>
</gene>
<dbReference type="PANTHER" id="PTHR35561:SF1">
    <property type="entry name" value="RNA 2',3'-CYCLIC PHOSPHODIESTERASE"/>
    <property type="match status" value="1"/>
</dbReference>
<comment type="function">
    <text evidence="2">Hydrolyzes RNA 2',3'-cyclic phosphodiester to an RNA 2'-phosphomonoester.</text>
</comment>
<proteinExistence type="inferred from homology"/>
<dbReference type="RefSeq" id="WP_031056513.1">
    <property type="nucleotide sequence ID" value="NZ_JBHSPX010000003.1"/>
</dbReference>
<evidence type="ECO:0000313" key="4">
    <source>
        <dbReference type="Proteomes" id="UP001596139"/>
    </source>
</evidence>
<dbReference type="SUPFAM" id="SSF55144">
    <property type="entry name" value="LigT-like"/>
    <property type="match status" value="1"/>
</dbReference>
<accession>A0ABW1MG69</accession>